<dbReference type="Pfam" id="PF06738">
    <property type="entry name" value="ThrE"/>
    <property type="match status" value="1"/>
</dbReference>
<comment type="subcellular location">
    <subcellularLocation>
        <location evidence="1">Cell membrane</location>
        <topology evidence="1">Multi-pass membrane protein</topology>
    </subcellularLocation>
</comment>
<evidence type="ECO:0000256" key="5">
    <source>
        <dbReference type="ARBA" id="ARBA00023136"/>
    </source>
</evidence>
<feature type="transmembrane region" description="Helical" evidence="8">
    <location>
        <begin position="174"/>
        <end position="193"/>
    </location>
</feature>
<dbReference type="HOGENOM" id="CLU_070277_0_0_9"/>
<dbReference type="PANTHER" id="PTHR34390">
    <property type="entry name" value="UPF0442 PROTEIN YJJB-RELATED"/>
    <property type="match status" value="1"/>
</dbReference>
<dbReference type="RefSeq" id="WP_009524458.1">
    <property type="nucleotide sequence ID" value="NZ_JBQMYZ010000003.1"/>
</dbReference>
<keyword evidence="3 8" id="KW-0812">Transmembrane</keyword>
<comment type="caution">
    <text evidence="10">The sequence shown here is derived from an EMBL/GenBank/DDBJ whole genome shotgun (WGS) entry which is preliminary data.</text>
</comment>
<keyword evidence="5 8" id="KW-0472">Membrane</keyword>
<feature type="transmembrane region" description="Helical" evidence="8">
    <location>
        <begin position="144"/>
        <end position="162"/>
    </location>
</feature>
<feature type="transmembrane region" description="Helical" evidence="8">
    <location>
        <begin position="233"/>
        <end position="256"/>
    </location>
</feature>
<dbReference type="Proteomes" id="UP000006437">
    <property type="component" value="Unassembled WGS sequence"/>
</dbReference>
<organism evidence="10 11">
    <name type="scientific">Peptoanaerobacter stomatis</name>
    <dbReference type="NCBI Taxonomy" id="796937"/>
    <lineage>
        <taxon>Bacteria</taxon>
        <taxon>Bacillati</taxon>
        <taxon>Bacillota</taxon>
        <taxon>Clostridia</taxon>
        <taxon>Peptostreptococcales</taxon>
        <taxon>Filifactoraceae</taxon>
        <taxon>Peptoanaerobacter</taxon>
    </lineage>
</organism>
<evidence type="ECO:0000256" key="8">
    <source>
        <dbReference type="SAM" id="Phobius"/>
    </source>
</evidence>
<evidence type="ECO:0000313" key="11">
    <source>
        <dbReference type="Proteomes" id="UP000006437"/>
    </source>
</evidence>
<proteinExistence type="inferred from homology"/>
<evidence type="ECO:0000256" key="4">
    <source>
        <dbReference type="ARBA" id="ARBA00022989"/>
    </source>
</evidence>
<protein>
    <recommendedName>
        <fullName evidence="9">Threonine/serine exporter-like N-terminal domain-containing protein</fullName>
    </recommendedName>
</protein>
<comment type="similarity">
    <text evidence="6">Belongs to the ThrE exporter (TC 2.A.79) family.</text>
</comment>
<evidence type="ECO:0000256" key="2">
    <source>
        <dbReference type="ARBA" id="ARBA00022475"/>
    </source>
</evidence>
<evidence type="ECO:0000256" key="3">
    <source>
        <dbReference type="ARBA" id="ARBA00022692"/>
    </source>
</evidence>
<feature type="domain" description="Threonine/serine exporter-like N-terminal" evidence="9">
    <location>
        <begin position="13"/>
        <end position="252"/>
    </location>
</feature>
<dbReference type="AlphaFoldDB" id="G9WXY2"/>
<reference evidence="10 11" key="1">
    <citation type="submission" date="2011-08" db="EMBL/GenBank/DDBJ databases">
        <title>The Genome Sequence of Eubacteriaceae bacterium ACC19a.</title>
        <authorList>
            <consortium name="The Broad Institute Genome Sequencing Platform"/>
            <person name="Earl A."/>
            <person name="Ward D."/>
            <person name="Feldgarden M."/>
            <person name="Gevers D."/>
            <person name="Sizova M."/>
            <person name="Hazen A."/>
            <person name="Epstein S."/>
            <person name="Young S.K."/>
            <person name="Zeng Q."/>
            <person name="Gargeya S."/>
            <person name="Fitzgerald M."/>
            <person name="Haas B."/>
            <person name="Abouelleil A."/>
            <person name="Alvarado L."/>
            <person name="Arachchi H.M."/>
            <person name="Berlin A."/>
            <person name="Brown A."/>
            <person name="Chapman S.B."/>
            <person name="Chen Z."/>
            <person name="Dunbar C."/>
            <person name="Freedman E."/>
            <person name="Gearin G."/>
            <person name="Gellesch M."/>
            <person name="Goldberg J."/>
            <person name="Griggs A."/>
            <person name="Gujja S."/>
            <person name="Heiman D."/>
            <person name="Howarth C."/>
            <person name="Larson L."/>
            <person name="Lui A."/>
            <person name="MacDonald P.J.P."/>
            <person name="Montmayeur A."/>
            <person name="Murphy C."/>
            <person name="Neiman D."/>
            <person name="Pearson M."/>
            <person name="Priest M."/>
            <person name="Roberts A."/>
            <person name="Saif S."/>
            <person name="Shea T."/>
            <person name="Shenoy N."/>
            <person name="Sisk P."/>
            <person name="Stolte C."/>
            <person name="Sykes S."/>
            <person name="Wortman J."/>
            <person name="Nusbaum C."/>
            <person name="Birren B."/>
        </authorList>
    </citation>
    <scope>NUCLEOTIDE SEQUENCE [LARGE SCALE GENOMIC DNA]</scope>
    <source>
        <strain evidence="10 11">ACC19a</strain>
    </source>
</reference>
<feature type="transmembrane region" description="Helical" evidence="8">
    <location>
        <begin position="199"/>
        <end position="221"/>
    </location>
</feature>
<dbReference type="PANTHER" id="PTHR34390:SF2">
    <property type="entry name" value="SUCCINATE TRANSPORTER SUBUNIT YJJP-RELATED"/>
    <property type="match status" value="1"/>
</dbReference>
<evidence type="ECO:0000259" key="9">
    <source>
        <dbReference type="Pfam" id="PF06738"/>
    </source>
</evidence>
<dbReference type="EMBL" id="AFZE01000001">
    <property type="protein sequence ID" value="EHL16979.1"/>
    <property type="molecule type" value="Genomic_DNA"/>
</dbReference>
<keyword evidence="4 8" id="KW-1133">Transmembrane helix</keyword>
<keyword evidence="7" id="KW-0175">Coiled coil</keyword>
<sequence length="260" mass="28422">MTDSKRQLEYFKTVTHMGSLMLSNGGEIFRINAAMNYGAKSLGLKDFNAYVIANAVFASITIDGELYSTRICYVPLASTNLCRVEALNELSRKLASKNFEYEDIKDELKNIENLESSSKLIKVICSGLGSGSFCYLFGGSFYDTFVSFIAGVVLYFFLLYIVPKLSIPKIMSYIAGSAMVTLLCHTLYSLGIGNYLDKIIIGAIFPLVPGIPITNAIRNFLENDHVSGLIRMVDAIITATCIAAGVGVALRIWIIIGGLI</sequence>
<evidence type="ECO:0000256" key="1">
    <source>
        <dbReference type="ARBA" id="ARBA00004651"/>
    </source>
</evidence>
<feature type="coiled-coil region" evidence="7">
    <location>
        <begin position="87"/>
        <end position="114"/>
    </location>
</feature>
<evidence type="ECO:0000313" key="10">
    <source>
        <dbReference type="EMBL" id="EHL16979.1"/>
    </source>
</evidence>
<dbReference type="BioCyc" id="EBAC796937-HMP:GMGH-221-MONOMER"/>
<name>G9WXY2_9FIRM</name>
<evidence type="ECO:0000256" key="6">
    <source>
        <dbReference type="ARBA" id="ARBA00034125"/>
    </source>
</evidence>
<accession>G9WXY2</accession>
<dbReference type="GO" id="GO:0005886">
    <property type="term" value="C:plasma membrane"/>
    <property type="evidence" value="ECO:0007669"/>
    <property type="project" value="UniProtKB-SubCell"/>
</dbReference>
<dbReference type="GO" id="GO:0022857">
    <property type="term" value="F:transmembrane transporter activity"/>
    <property type="evidence" value="ECO:0007669"/>
    <property type="project" value="InterPro"/>
</dbReference>
<keyword evidence="2" id="KW-1003">Cell membrane</keyword>
<evidence type="ECO:0000256" key="7">
    <source>
        <dbReference type="SAM" id="Coils"/>
    </source>
</evidence>
<dbReference type="GO" id="GO:0015744">
    <property type="term" value="P:succinate transport"/>
    <property type="evidence" value="ECO:0007669"/>
    <property type="project" value="TreeGrafter"/>
</dbReference>
<gene>
    <name evidence="10" type="ORF">HMPREF9629_00221</name>
</gene>
<dbReference type="InterPro" id="IPR050539">
    <property type="entry name" value="ThrE_Dicarb/AminoAcid_Exp"/>
</dbReference>
<dbReference type="InterPro" id="IPR010619">
    <property type="entry name" value="ThrE-like_N"/>
</dbReference>